<comment type="function">
    <text evidence="1">Could be involved in insertion of integral membrane proteins into the membrane.</text>
</comment>
<sequence length="103" mass="11730">MIGTDNCEDRDKVDQEAQKTSNTAEAKPRWIIHRFAIALVVAMIRFYQTAISPMLGPSCRFTPTCSQYAKEAIERYGILRGGYRATRRLLRCHPFHPGGYDPP</sequence>
<keyword evidence="1" id="KW-1003">Cell membrane</keyword>
<dbReference type="HAMAP" id="MF_00386">
    <property type="entry name" value="UPF0161_YidD"/>
    <property type="match status" value="1"/>
</dbReference>
<dbReference type="InterPro" id="IPR002696">
    <property type="entry name" value="Membr_insert_effic_factor_YidD"/>
</dbReference>
<dbReference type="OrthoDB" id="9801753at2"/>
<comment type="subcellular location">
    <subcellularLocation>
        <location evidence="1">Cell membrane</location>
        <topology evidence="1">Peripheral membrane protein</topology>
        <orientation evidence="1">Cytoplasmic side</orientation>
    </subcellularLocation>
</comment>
<evidence type="ECO:0000256" key="2">
    <source>
        <dbReference type="SAM" id="MobiDB-lite"/>
    </source>
</evidence>
<feature type="compositionally biased region" description="Basic and acidic residues" evidence="2">
    <location>
        <begin position="7"/>
        <end position="17"/>
    </location>
</feature>
<dbReference type="PANTHER" id="PTHR33383:SF1">
    <property type="entry name" value="MEMBRANE PROTEIN INSERTION EFFICIENCY FACTOR-RELATED"/>
    <property type="match status" value="1"/>
</dbReference>
<keyword evidence="3" id="KW-0812">Transmembrane</keyword>
<evidence type="ECO:0000313" key="5">
    <source>
        <dbReference type="Proteomes" id="UP000315471"/>
    </source>
</evidence>
<dbReference type="PANTHER" id="PTHR33383">
    <property type="entry name" value="MEMBRANE PROTEIN INSERTION EFFICIENCY FACTOR-RELATED"/>
    <property type="match status" value="1"/>
</dbReference>
<feature type="region of interest" description="Disordered" evidence="2">
    <location>
        <begin position="1"/>
        <end position="25"/>
    </location>
</feature>
<comment type="similarity">
    <text evidence="1">Belongs to the UPF0161 family.</text>
</comment>
<dbReference type="EMBL" id="SJPY01000003">
    <property type="protein sequence ID" value="TWU43148.1"/>
    <property type="molecule type" value="Genomic_DNA"/>
</dbReference>
<dbReference type="Pfam" id="PF01809">
    <property type="entry name" value="YidD"/>
    <property type="match status" value="1"/>
</dbReference>
<organism evidence="4 5">
    <name type="scientific">Novipirellula aureliae</name>
    <dbReference type="NCBI Taxonomy" id="2527966"/>
    <lineage>
        <taxon>Bacteria</taxon>
        <taxon>Pseudomonadati</taxon>
        <taxon>Planctomycetota</taxon>
        <taxon>Planctomycetia</taxon>
        <taxon>Pirellulales</taxon>
        <taxon>Pirellulaceae</taxon>
        <taxon>Novipirellula</taxon>
    </lineage>
</organism>
<feature type="transmembrane region" description="Helical" evidence="3">
    <location>
        <begin position="30"/>
        <end position="47"/>
    </location>
</feature>
<proteinExistence type="inferred from homology"/>
<evidence type="ECO:0000256" key="3">
    <source>
        <dbReference type="SAM" id="Phobius"/>
    </source>
</evidence>
<dbReference type="GO" id="GO:0005886">
    <property type="term" value="C:plasma membrane"/>
    <property type="evidence" value="ECO:0007669"/>
    <property type="project" value="UniProtKB-SubCell"/>
</dbReference>
<keyword evidence="1 3" id="KW-0472">Membrane</keyword>
<dbReference type="NCBIfam" id="TIGR00278">
    <property type="entry name" value="membrane protein insertion efficiency factor YidD"/>
    <property type="match status" value="1"/>
</dbReference>
<comment type="caution">
    <text evidence="4">The sequence shown here is derived from an EMBL/GenBank/DDBJ whole genome shotgun (WGS) entry which is preliminary data.</text>
</comment>
<reference evidence="4 5" key="1">
    <citation type="submission" date="2019-02" db="EMBL/GenBank/DDBJ databases">
        <title>Deep-cultivation of Planctomycetes and their phenomic and genomic characterization uncovers novel biology.</title>
        <authorList>
            <person name="Wiegand S."/>
            <person name="Jogler M."/>
            <person name="Boedeker C."/>
            <person name="Pinto D."/>
            <person name="Vollmers J."/>
            <person name="Rivas-Marin E."/>
            <person name="Kohn T."/>
            <person name="Peeters S.H."/>
            <person name="Heuer A."/>
            <person name="Rast P."/>
            <person name="Oberbeckmann S."/>
            <person name="Bunk B."/>
            <person name="Jeske O."/>
            <person name="Meyerdierks A."/>
            <person name="Storesund J.E."/>
            <person name="Kallscheuer N."/>
            <person name="Luecker S."/>
            <person name="Lage O.M."/>
            <person name="Pohl T."/>
            <person name="Merkel B.J."/>
            <person name="Hornburger P."/>
            <person name="Mueller R.-W."/>
            <person name="Bruemmer F."/>
            <person name="Labrenz M."/>
            <person name="Spormann A.M."/>
            <person name="Op Den Camp H."/>
            <person name="Overmann J."/>
            <person name="Amann R."/>
            <person name="Jetten M.S.M."/>
            <person name="Mascher T."/>
            <person name="Medema M.H."/>
            <person name="Devos D.P."/>
            <person name="Kaster A.-K."/>
            <person name="Ovreas L."/>
            <person name="Rohde M."/>
            <person name="Galperin M.Y."/>
            <person name="Jogler C."/>
        </authorList>
    </citation>
    <scope>NUCLEOTIDE SEQUENCE [LARGE SCALE GENOMIC DNA]</scope>
    <source>
        <strain evidence="4 5">Q31b</strain>
    </source>
</reference>
<keyword evidence="3" id="KW-1133">Transmembrane helix</keyword>
<keyword evidence="5" id="KW-1185">Reference proteome</keyword>
<evidence type="ECO:0000313" key="4">
    <source>
        <dbReference type="EMBL" id="TWU43148.1"/>
    </source>
</evidence>
<gene>
    <name evidence="4" type="primary">yidD</name>
    <name evidence="4" type="ORF">Q31b_21860</name>
</gene>
<dbReference type="Proteomes" id="UP000315471">
    <property type="component" value="Unassembled WGS sequence"/>
</dbReference>
<dbReference type="SMART" id="SM01234">
    <property type="entry name" value="Haemolytic"/>
    <property type="match status" value="1"/>
</dbReference>
<dbReference type="AlphaFoldDB" id="A0A5C6E2R1"/>
<name>A0A5C6E2R1_9BACT</name>
<accession>A0A5C6E2R1</accession>
<evidence type="ECO:0000256" key="1">
    <source>
        <dbReference type="HAMAP-Rule" id="MF_00386"/>
    </source>
</evidence>
<protein>
    <recommendedName>
        <fullName evidence="1">Putative membrane protein insertion efficiency factor</fullName>
    </recommendedName>
</protein>